<evidence type="ECO:0000259" key="1">
    <source>
        <dbReference type="Pfam" id="PF08241"/>
    </source>
</evidence>
<dbReference type="InterPro" id="IPR013216">
    <property type="entry name" value="Methyltransf_11"/>
</dbReference>
<dbReference type="Pfam" id="PF08241">
    <property type="entry name" value="Methyltransf_11"/>
    <property type="match status" value="1"/>
</dbReference>
<comment type="caution">
    <text evidence="2">The sequence shown here is derived from an EMBL/GenBank/DDBJ whole genome shotgun (WGS) entry which is preliminary data.</text>
</comment>
<dbReference type="Gene3D" id="3.40.50.150">
    <property type="entry name" value="Vaccinia Virus protein VP39"/>
    <property type="match status" value="1"/>
</dbReference>
<evidence type="ECO:0000313" key="2">
    <source>
        <dbReference type="EMBL" id="OIQ66854.1"/>
    </source>
</evidence>
<feature type="domain" description="Methyltransferase type 11" evidence="1">
    <location>
        <begin position="34"/>
        <end position="120"/>
    </location>
</feature>
<dbReference type="InterPro" id="IPR029063">
    <property type="entry name" value="SAM-dependent_MTases_sf"/>
</dbReference>
<dbReference type="AlphaFoldDB" id="A0A1J5P6L6"/>
<dbReference type="CDD" id="cd02440">
    <property type="entry name" value="AdoMet_MTases"/>
    <property type="match status" value="1"/>
</dbReference>
<dbReference type="EC" id="2.1.1.-" evidence="2"/>
<reference evidence="2" key="1">
    <citation type="submission" date="2016-10" db="EMBL/GenBank/DDBJ databases">
        <title>Sequence of Gallionella enrichment culture.</title>
        <authorList>
            <person name="Poehlein A."/>
            <person name="Muehling M."/>
            <person name="Daniel R."/>
        </authorList>
    </citation>
    <scope>NUCLEOTIDE SEQUENCE</scope>
</reference>
<dbReference type="SUPFAM" id="SSF53335">
    <property type="entry name" value="S-adenosyl-L-methionine-dependent methyltransferases"/>
    <property type="match status" value="1"/>
</dbReference>
<keyword evidence="2" id="KW-0808">Transferase</keyword>
<name>A0A1J5P6L6_9ZZZZ</name>
<dbReference type="EMBL" id="MLJW01006318">
    <property type="protein sequence ID" value="OIQ66854.1"/>
    <property type="molecule type" value="Genomic_DNA"/>
</dbReference>
<protein>
    <submittedName>
        <fullName evidence="2">Putative methyltransferasec</fullName>
        <ecNumber evidence="2">2.1.1.-</ecNumber>
    </submittedName>
</protein>
<organism evidence="2">
    <name type="scientific">mine drainage metagenome</name>
    <dbReference type="NCBI Taxonomy" id="410659"/>
    <lineage>
        <taxon>unclassified sequences</taxon>
        <taxon>metagenomes</taxon>
        <taxon>ecological metagenomes</taxon>
    </lineage>
</organism>
<dbReference type="GO" id="GO:0008757">
    <property type="term" value="F:S-adenosylmethionine-dependent methyltransferase activity"/>
    <property type="evidence" value="ECO:0007669"/>
    <property type="project" value="InterPro"/>
</dbReference>
<proteinExistence type="predicted"/>
<accession>A0A1J5P6L6</accession>
<sequence>MLSYTIDDLNEIRETELNLLLQKHGAIFSGAAVLEVGAGTGRQLAALSRTARLAVGIDVPASTYRPGQSGKLAYYDGVNLPFADDSFDIIYSSNTMEHVLNERDLHREFKRVLRPTGVAVHIVRSSTWRLWTIAVYYIMLPRIVVAFLRRRAEPPEHINDARATPQSGKGVGQLMLGLICPMRHGERGNRFTEWWHFRGASWRRRFEELGWKAESVEGVGLFYTGYLLGARLLSMARRQRLARLLGSSCLIFVLKPNAIPSQQGLSLGNIRNRF</sequence>
<gene>
    <name evidence="2" type="ORF">GALL_515740</name>
</gene>
<dbReference type="GO" id="GO:0032259">
    <property type="term" value="P:methylation"/>
    <property type="evidence" value="ECO:0007669"/>
    <property type="project" value="UniProtKB-KW"/>
</dbReference>
<keyword evidence="2" id="KW-0489">Methyltransferase</keyword>